<accession>A0A250IPB3</accession>
<dbReference type="OrthoDB" id="5515368at2"/>
<keyword evidence="4" id="KW-1185">Reference proteome</keyword>
<evidence type="ECO:0000256" key="1">
    <source>
        <dbReference type="SAM" id="MobiDB-lite"/>
    </source>
</evidence>
<proteinExistence type="predicted"/>
<gene>
    <name evidence="3" type="ORF">MEBOL_006265</name>
</gene>
<feature type="domain" description="DUF2019" evidence="2">
    <location>
        <begin position="38"/>
        <end position="94"/>
    </location>
</feature>
<dbReference type="InterPro" id="IPR016024">
    <property type="entry name" value="ARM-type_fold"/>
</dbReference>
<dbReference type="Proteomes" id="UP000217289">
    <property type="component" value="Chromosome"/>
</dbReference>
<feature type="region of interest" description="Disordered" evidence="1">
    <location>
        <begin position="110"/>
        <end position="149"/>
    </location>
</feature>
<sequence length="149" mass="16281">MVKSFEKLVEEFAYHVQAQTEQIVAGDAKVGNKHAKKSIAAFMQLRAGGDAGRDALAVLFTHPRMDVRVSAATLLLRHRTAEAKAVLEEAAKGKGLVPFEASEALKRWEDGTWALDPAEDEAGPSKCSRPRTERAASDRPRASKRDKPT</sequence>
<protein>
    <recommendedName>
        <fullName evidence="2">DUF2019 domain-containing protein</fullName>
    </recommendedName>
</protein>
<dbReference type="Pfam" id="PF09450">
    <property type="entry name" value="DUF2019"/>
    <property type="match status" value="1"/>
</dbReference>
<dbReference type="RefSeq" id="WP_095980919.1">
    <property type="nucleotide sequence ID" value="NZ_CP022163.1"/>
</dbReference>
<dbReference type="KEGG" id="mbd:MEBOL_006265"/>
<name>A0A250IPB3_9BACT</name>
<evidence type="ECO:0000259" key="2">
    <source>
        <dbReference type="Pfam" id="PF09450"/>
    </source>
</evidence>
<organism evidence="3 4">
    <name type="scientific">Melittangium boletus DSM 14713</name>
    <dbReference type="NCBI Taxonomy" id="1294270"/>
    <lineage>
        <taxon>Bacteria</taxon>
        <taxon>Pseudomonadati</taxon>
        <taxon>Myxococcota</taxon>
        <taxon>Myxococcia</taxon>
        <taxon>Myxococcales</taxon>
        <taxon>Cystobacterineae</taxon>
        <taxon>Archangiaceae</taxon>
        <taxon>Melittangium</taxon>
    </lineage>
</organism>
<reference evidence="3 4" key="1">
    <citation type="submission" date="2017-06" db="EMBL/GenBank/DDBJ databases">
        <authorList>
            <person name="Kim H.J."/>
            <person name="Triplett B.A."/>
        </authorList>
    </citation>
    <scope>NUCLEOTIDE SEQUENCE [LARGE SCALE GENOMIC DNA]</scope>
    <source>
        <strain evidence="3 4">DSM 14713</strain>
    </source>
</reference>
<dbReference type="Gene3D" id="1.25.40.70">
    <property type="entry name" value="Phosphatidylinositol 3-kinase, accessory domain (PIK)"/>
    <property type="match status" value="1"/>
</dbReference>
<dbReference type="InterPro" id="IPR018568">
    <property type="entry name" value="DUF2019"/>
</dbReference>
<dbReference type="AlphaFoldDB" id="A0A250IPB3"/>
<feature type="compositionally biased region" description="Basic and acidic residues" evidence="1">
    <location>
        <begin position="130"/>
        <end position="149"/>
    </location>
</feature>
<evidence type="ECO:0000313" key="3">
    <source>
        <dbReference type="EMBL" id="ATB32776.1"/>
    </source>
</evidence>
<evidence type="ECO:0000313" key="4">
    <source>
        <dbReference type="Proteomes" id="UP000217289"/>
    </source>
</evidence>
<dbReference type="InterPro" id="IPR042236">
    <property type="entry name" value="PI3K_accessory_sf"/>
</dbReference>
<dbReference type="SUPFAM" id="SSF48371">
    <property type="entry name" value="ARM repeat"/>
    <property type="match status" value="1"/>
</dbReference>
<dbReference type="EMBL" id="CP022163">
    <property type="protein sequence ID" value="ATB32776.1"/>
    <property type="molecule type" value="Genomic_DNA"/>
</dbReference>